<dbReference type="PIRSF" id="PIRSF006324">
    <property type="entry name" value="LeuE"/>
    <property type="match status" value="1"/>
</dbReference>
<dbReference type="PANTHER" id="PTHR30086">
    <property type="entry name" value="ARGININE EXPORTER PROTEIN ARGO"/>
    <property type="match status" value="1"/>
</dbReference>
<gene>
    <name evidence="7" type="ORF">GTS_43120</name>
</gene>
<dbReference type="AlphaFoldDB" id="A0A4D4JEA0"/>
<protein>
    <submittedName>
        <fullName evidence="7">Lysine transporter LysE</fullName>
    </submittedName>
</protein>
<evidence type="ECO:0000256" key="3">
    <source>
        <dbReference type="ARBA" id="ARBA00022692"/>
    </source>
</evidence>
<proteinExistence type="predicted"/>
<dbReference type="Pfam" id="PF01810">
    <property type="entry name" value="LysE"/>
    <property type="match status" value="1"/>
</dbReference>
<dbReference type="GO" id="GO:0015171">
    <property type="term" value="F:amino acid transmembrane transporter activity"/>
    <property type="evidence" value="ECO:0007669"/>
    <property type="project" value="TreeGrafter"/>
</dbReference>
<dbReference type="EMBL" id="BJFL01000027">
    <property type="protein sequence ID" value="GDY32679.1"/>
    <property type="molecule type" value="Genomic_DNA"/>
</dbReference>
<dbReference type="Proteomes" id="UP000298860">
    <property type="component" value="Unassembled WGS sequence"/>
</dbReference>
<comment type="subcellular location">
    <subcellularLocation>
        <location evidence="1">Cell membrane</location>
        <topology evidence="1">Multi-pass membrane protein</topology>
    </subcellularLocation>
</comment>
<evidence type="ECO:0000256" key="2">
    <source>
        <dbReference type="ARBA" id="ARBA00022475"/>
    </source>
</evidence>
<dbReference type="RefSeq" id="WP_137815682.1">
    <property type="nucleotide sequence ID" value="NZ_BJFL01000027.1"/>
</dbReference>
<feature type="transmembrane region" description="Helical" evidence="6">
    <location>
        <begin position="75"/>
        <end position="93"/>
    </location>
</feature>
<evidence type="ECO:0000313" key="7">
    <source>
        <dbReference type="EMBL" id="GDY32679.1"/>
    </source>
</evidence>
<keyword evidence="2" id="KW-1003">Cell membrane</keyword>
<comment type="caution">
    <text evidence="7">The sequence shown here is derived from an EMBL/GenBank/DDBJ whole genome shotgun (WGS) entry which is preliminary data.</text>
</comment>
<reference evidence="8" key="1">
    <citation type="submission" date="2019-04" db="EMBL/GenBank/DDBJ databases">
        <title>Draft genome sequence of Pseudonocardiaceae bacterium SL3-2-4.</title>
        <authorList>
            <person name="Ningsih F."/>
            <person name="Yokota A."/>
            <person name="Sakai Y."/>
            <person name="Nanatani K."/>
            <person name="Yabe S."/>
            <person name="Oetari A."/>
            <person name="Sjamsuridzal W."/>
        </authorList>
    </citation>
    <scope>NUCLEOTIDE SEQUENCE [LARGE SCALE GENOMIC DNA]</scope>
    <source>
        <strain evidence="8">SL3-2-4</strain>
    </source>
</reference>
<keyword evidence="8" id="KW-1185">Reference proteome</keyword>
<evidence type="ECO:0000256" key="1">
    <source>
        <dbReference type="ARBA" id="ARBA00004651"/>
    </source>
</evidence>
<keyword evidence="5 6" id="KW-0472">Membrane</keyword>
<feature type="transmembrane region" description="Helical" evidence="6">
    <location>
        <begin position="39"/>
        <end position="63"/>
    </location>
</feature>
<evidence type="ECO:0000313" key="8">
    <source>
        <dbReference type="Proteomes" id="UP000298860"/>
    </source>
</evidence>
<dbReference type="InterPro" id="IPR001123">
    <property type="entry name" value="LeuE-type"/>
</dbReference>
<keyword evidence="4 6" id="KW-1133">Transmembrane helix</keyword>
<organism evidence="7 8">
    <name type="scientific">Gandjariella thermophila</name>
    <dbReference type="NCBI Taxonomy" id="1931992"/>
    <lineage>
        <taxon>Bacteria</taxon>
        <taxon>Bacillati</taxon>
        <taxon>Actinomycetota</taxon>
        <taxon>Actinomycetes</taxon>
        <taxon>Pseudonocardiales</taxon>
        <taxon>Pseudonocardiaceae</taxon>
        <taxon>Gandjariella</taxon>
    </lineage>
</organism>
<keyword evidence="3 6" id="KW-0812">Transmembrane</keyword>
<evidence type="ECO:0000256" key="6">
    <source>
        <dbReference type="SAM" id="Phobius"/>
    </source>
</evidence>
<accession>A0A4D4JEA0</accession>
<feature type="transmembrane region" description="Helical" evidence="6">
    <location>
        <begin position="152"/>
        <end position="177"/>
    </location>
</feature>
<evidence type="ECO:0000256" key="4">
    <source>
        <dbReference type="ARBA" id="ARBA00022989"/>
    </source>
</evidence>
<name>A0A4D4JEA0_9PSEU</name>
<dbReference type="PANTHER" id="PTHR30086:SF20">
    <property type="entry name" value="ARGININE EXPORTER PROTEIN ARGO-RELATED"/>
    <property type="match status" value="1"/>
</dbReference>
<evidence type="ECO:0000256" key="5">
    <source>
        <dbReference type="ARBA" id="ARBA00023136"/>
    </source>
</evidence>
<sequence>MAGLLPYIGLCVLLAITPGLDTAVVIRTSLQGGTRAGVFTAMGCASGMLVHAAVVALGMAELVLRFPMVYEIMKLLGALLLIVLGCRTAWLALRIRGATPEGPWEMTHPGRPLARRGAPYTQGLLTNLTNPKVTLFFIATLPQFLPVGRPSVAVPIAVALATITLTCSLSWLTVTAITVNRARRLLNSARARRTQELLLGAALVALGVCLATQQV</sequence>
<feature type="transmembrane region" description="Helical" evidence="6">
    <location>
        <begin position="197"/>
        <end position="214"/>
    </location>
</feature>
<dbReference type="GO" id="GO:0005886">
    <property type="term" value="C:plasma membrane"/>
    <property type="evidence" value="ECO:0007669"/>
    <property type="project" value="UniProtKB-SubCell"/>
</dbReference>
<dbReference type="OrthoDB" id="3175972at2"/>